<evidence type="ECO:0000256" key="2">
    <source>
        <dbReference type="SAM" id="MobiDB-lite"/>
    </source>
</evidence>
<accession>A0A8K0CXS3</accession>
<feature type="compositionally biased region" description="Basic and acidic residues" evidence="2">
    <location>
        <begin position="259"/>
        <end position="268"/>
    </location>
</feature>
<evidence type="ECO:0000256" key="1">
    <source>
        <dbReference type="SAM" id="Coils"/>
    </source>
</evidence>
<dbReference type="Proteomes" id="UP000801492">
    <property type="component" value="Unassembled WGS sequence"/>
</dbReference>
<feature type="region of interest" description="Disordered" evidence="2">
    <location>
        <begin position="1"/>
        <end position="69"/>
    </location>
</feature>
<feature type="compositionally biased region" description="Basic and acidic residues" evidence="2">
    <location>
        <begin position="1044"/>
        <end position="1063"/>
    </location>
</feature>
<feature type="region of interest" description="Disordered" evidence="2">
    <location>
        <begin position="259"/>
        <end position="293"/>
    </location>
</feature>
<keyword evidence="1" id="KW-0175">Coiled coil</keyword>
<feature type="compositionally biased region" description="Basic residues" evidence="2">
    <location>
        <begin position="1"/>
        <end position="20"/>
    </location>
</feature>
<feature type="compositionally biased region" description="Polar residues" evidence="2">
    <location>
        <begin position="53"/>
        <end position="69"/>
    </location>
</feature>
<proteinExistence type="predicted"/>
<gene>
    <name evidence="3" type="ORF">ILUMI_10504</name>
</gene>
<feature type="coiled-coil region" evidence="1">
    <location>
        <begin position="891"/>
        <end position="925"/>
    </location>
</feature>
<reference evidence="3" key="1">
    <citation type="submission" date="2019-08" db="EMBL/GenBank/DDBJ databases">
        <title>The genome of the North American firefly Photinus pyralis.</title>
        <authorList>
            <consortium name="Photinus pyralis genome working group"/>
            <person name="Fallon T.R."/>
            <person name="Sander Lower S.E."/>
            <person name="Weng J.-K."/>
        </authorList>
    </citation>
    <scope>NUCLEOTIDE SEQUENCE</scope>
    <source>
        <strain evidence="3">TRF0915ILg1</strain>
        <tissue evidence="3">Whole body</tissue>
    </source>
</reference>
<feature type="compositionally biased region" description="Polar residues" evidence="2">
    <location>
        <begin position="379"/>
        <end position="407"/>
    </location>
</feature>
<feature type="region of interest" description="Disordered" evidence="2">
    <location>
        <begin position="343"/>
        <end position="429"/>
    </location>
</feature>
<evidence type="ECO:0000313" key="3">
    <source>
        <dbReference type="EMBL" id="KAF2895673.1"/>
    </source>
</evidence>
<dbReference type="EMBL" id="VTPC01005734">
    <property type="protein sequence ID" value="KAF2895673.1"/>
    <property type="molecule type" value="Genomic_DNA"/>
</dbReference>
<feature type="compositionally biased region" description="Basic and acidic residues" evidence="2">
    <location>
        <begin position="160"/>
        <end position="173"/>
    </location>
</feature>
<dbReference type="OrthoDB" id="6752933at2759"/>
<feature type="non-terminal residue" evidence="3">
    <location>
        <position position="1106"/>
    </location>
</feature>
<protein>
    <submittedName>
        <fullName evidence="3">Uncharacterized protein</fullName>
    </submittedName>
</protein>
<dbReference type="AlphaFoldDB" id="A0A8K0CXS3"/>
<evidence type="ECO:0000313" key="4">
    <source>
        <dbReference type="Proteomes" id="UP000801492"/>
    </source>
</evidence>
<feature type="compositionally biased region" description="Acidic residues" evidence="2">
    <location>
        <begin position="357"/>
        <end position="373"/>
    </location>
</feature>
<feature type="region of interest" description="Disordered" evidence="2">
    <location>
        <begin position="527"/>
        <end position="548"/>
    </location>
</feature>
<feature type="region of interest" description="Disordered" evidence="2">
    <location>
        <begin position="151"/>
        <end position="179"/>
    </location>
</feature>
<sequence length="1106" mass="124923">MGGNSRSHKRRSRASRKKTKNSNVVSTDAPTCEAMVEVPTPLNSDVTERGNGVENSCEGSVANSDNATENAEVQSILENKVLERMQTNYRVESPETVSKKANINKKQNGGTVVKSKSLDDDDLVKITELSEASEGEDKNLAEYSAVVSEADSDVEWETTEEFKSEKRSEERGECLSTSTLPLEELETVHVTLISPEDEHNLRTFLKGLNLVTSPEEAVDQTEKKESYKERKARKRAAIAEHFMPVLQFPRFLDVIREESNDNNSDKEPVPGPSTTNLHPYVKSQEFIRSKEPNIQKRMESHFPKSESEKVIIVGGKLTETANVQGTWSTSIAETSSSAAEVVYLEDSSTSKTPSDSSDIEENMDADGEDEDSKSEDISHNSSLHELNTETPQKPTQTNNALETSTSEISDDKILPPPSQLTPPPTPDLATPKNETICERQQCDAEIEDFIKTVMSYLSKRDYSAIRAVTKDIRFKDLPEETRNQVNEVLTEISDVSFSQEDAFNKEFKGFCEELNLQNPCKYVNAVSPPAPSRSPSVSSEGSSKTNSQCTARYNPMCSSIGDVADLLKEEENAKDILKLFQPETLRELCLKELMSLPFGADVLEELAEVSQSIQELTGTWQTKISPSLQRLRKHFPTPSVPAFMSKKSTTNDTNDSFKLPAKIEEMPFISTTKWVGIPTQQDPKVLVCLSPTQKSYLETTKKVPDEAGKLLELHQKFMDRRGYHEEIRAEPDYFKKVDITGSSGNKKNQDASEPREFSNRLLAIIRETKDAQPNINDSMQRTLSDDHYSYTSRVEEVKTLPRKYKMNVYEDKAITGNSAARDLNEWLNLAREKSTSAPNLEETHEFSNTVAAAATGTYQSTAVNEGTRVQSSGGNTTRSTNIPNRRFSLPQEVYQRQIQYIREKEKELQEEIEKLEKEKRKVIFEMAAEVPVRQFEAGKYHISKKGDIAIHNDEEKSQKTETDKQRVTLMAPTEFFRQKMYDEYMKKVAAREDRKMHKVIKITSSKTSQVEESTESSKCEITHVSGIEDEFMDRVKERMQKYGLERDDSEENRKIDSFRKTEDSQDPVLVMDGDLLKDAKELPKHLQEFVDITRQAADNSEDDTSD</sequence>
<feature type="compositionally biased region" description="Pro residues" evidence="2">
    <location>
        <begin position="414"/>
        <end position="426"/>
    </location>
</feature>
<feature type="compositionally biased region" description="Low complexity" evidence="2">
    <location>
        <begin position="533"/>
        <end position="543"/>
    </location>
</feature>
<feature type="compositionally biased region" description="Low complexity" evidence="2">
    <location>
        <begin position="343"/>
        <end position="356"/>
    </location>
</feature>
<keyword evidence="4" id="KW-1185">Reference proteome</keyword>
<name>A0A8K0CXS3_IGNLU</name>
<feature type="region of interest" description="Disordered" evidence="2">
    <location>
        <begin position="1044"/>
        <end position="1064"/>
    </location>
</feature>
<organism evidence="3 4">
    <name type="scientific">Ignelater luminosus</name>
    <name type="common">Cucubano</name>
    <name type="synonym">Pyrophorus luminosus</name>
    <dbReference type="NCBI Taxonomy" id="2038154"/>
    <lineage>
        <taxon>Eukaryota</taxon>
        <taxon>Metazoa</taxon>
        <taxon>Ecdysozoa</taxon>
        <taxon>Arthropoda</taxon>
        <taxon>Hexapoda</taxon>
        <taxon>Insecta</taxon>
        <taxon>Pterygota</taxon>
        <taxon>Neoptera</taxon>
        <taxon>Endopterygota</taxon>
        <taxon>Coleoptera</taxon>
        <taxon>Polyphaga</taxon>
        <taxon>Elateriformia</taxon>
        <taxon>Elateroidea</taxon>
        <taxon>Elateridae</taxon>
        <taxon>Agrypninae</taxon>
        <taxon>Pyrophorini</taxon>
        <taxon>Ignelater</taxon>
    </lineage>
</organism>
<comment type="caution">
    <text evidence="3">The sequence shown here is derived from an EMBL/GenBank/DDBJ whole genome shotgun (WGS) entry which is preliminary data.</text>
</comment>